<dbReference type="InterPro" id="IPR020845">
    <property type="entry name" value="AMP-binding_CS"/>
</dbReference>
<dbReference type="Gene3D" id="1.10.1200.10">
    <property type="entry name" value="ACP-like"/>
    <property type="match status" value="1"/>
</dbReference>
<proteinExistence type="predicted"/>
<dbReference type="PANTHER" id="PTHR43439:SF2">
    <property type="entry name" value="ENZYME, PUTATIVE (JCVI)-RELATED"/>
    <property type="match status" value="1"/>
</dbReference>
<feature type="region of interest" description="Disordered" evidence="3">
    <location>
        <begin position="1088"/>
        <end position="1113"/>
    </location>
</feature>
<evidence type="ECO:0000256" key="2">
    <source>
        <dbReference type="ARBA" id="ARBA00022553"/>
    </source>
</evidence>
<dbReference type="PROSITE" id="PS00455">
    <property type="entry name" value="AMP_BINDING"/>
    <property type="match status" value="1"/>
</dbReference>
<dbReference type="PANTHER" id="PTHR43439">
    <property type="entry name" value="PHENYLACETATE-COENZYME A LIGASE"/>
    <property type="match status" value="1"/>
</dbReference>
<keyword evidence="6" id="KW-1185">Reference proteome</keyword>
<feature type="compositionally biased region" description="Gly residues" evidence="3">
    <location>
        <begin position="1097"/>
        <end position="1110"/>
    </location>
</feature>
<dbReference type="SUPFAM" id="SSF56801">
    <property type="entry name" value="Acetyl-CoA synthetase-like"/>
    <property type="match status" value="1"/>
</dbReference>
<dbReference type="SUPFAM" id="SSF51735">
    <property type="entry name" value="NAD(P)-binding Rossmann-fold domains"/>
    <property type="match status" value="1"/>
</dbReference>
<dbReference type="InterPro" id="IPR013120">
    <property type="entry name" value="FAR_NAD-bd"/>
</dbReference>
<dbReference type="InterPro" id="IPR036736">
    <property type="entry name" value="ACP-like_sf"/>
</dbReference>
<dbReference type="InterPro" id="IPR051414">
    <property type="entry name" value="Adenylate-forming_Reductase"/>
</dbReference>
<evidence type="ECO:0000256" key="1">
    <source>
        <dbReference type="ARBA" id="ARBA00022450"/>
    </source>
</evidence>
<dbReference type="Pfam" id="PF00501">
    <property type="entry name" value="AMP-binding"/>
    <property type="match status" value="1"/>
</dbReference>
<dbReference type="Pfam" id="PF00550">
    <property type="entry name" value="PP-binding"/>
    <property type="match status" value="1"/>
</dbReference>
<dbReference type="SMART" id="SM01294">
    <property type="entry name" value="PKS_PP_betabranch"/>
    <property type="match status" value="1"/>
</dbReference>
<dbReference type="SUPFAM" id="SSF47336">
    <property type="entry name" value="ACP-like"/>
    <property type="match status" value="1"/>
</dbReference>
<dbReference type="InterPro" id="IPR036291">
    <property type="entry name" value="NAD(P)-bd_dom_sf"/>
</dbReference>
<dbReference type="InterPro" id="IPR009081">
    <property type="entry name" value="PP-bd_ACP"/>
</dbReference>
<comment type="caution">
    <text evidence="5">The sequence shown here is derived from an EMBL/GenBank/DDBJ whole genome shotgun (WGS) entry which is preliminary data.</text>
</comment>
<sequence>MAPVALADLAADPVPPITDPSVLPPEDADESLKKLWNLHGHPHSKRYTAKVPIPLDACPADTVNKPSQAAFLHPQGESFAITSWETFDRLVTAAATYYSVKFRSEISAANEQSRQPTIALLGTGNTIAYLVTQIALVKLHIRVLLLSNKNASAARDHLLQVCDAVGTIADQTNAAILTAEACHCPHIPLLTLQELEALESPIREDLKGFSTDDEWNLQAMIIHSSGSTGLPKPIIHTNRSLCLIARMYRLFPDFVVENWYLCFPLFHIAGISIALSGLPNGLPTTLPPANWPPAPGAILAAFRALSALGRPADCLHCAPSVIADLHAYIAATTNDFTPLTALKVLQPGGAPLPPSLLATLTALGANVKTTYGSTEIGPPFRTIPHTRDNPHCYRVRNLYPESPFVRMEPLDDGDPDRRLFECVVYRGFELAAELWLAPGAPDAYRTGDLFVEVGTGSFELLGRADDVLVLDNGEKTHAAALQTALEESGGGTVVAKAAVFGTGKPCVAAVVEVAPQARGAAVDGGDAAAVEEKVWEAVRACNESAARHARIDRALLLVLGPGESLPVTPKGNVRRKEAWRLFGERVEDMYERHLQGSVGGDDDGGAVNGADGALSDVDFIRACVADVCQREVQDIEPDTSFYDLGLDSQGAVKLRSRLVRRFGAFPLMFIFEHPSLTKLHGYLTGTSNADAVDAEKERLLWITKKTEEYKGVVDGWVASRPRPSAPQSTGGEVIYLTGASGALGNALLEAFAQMPGVRKVYCAIRGQDPLAKLQEALRKRGYAKETYASSKICAVPYDMKDEKLGLEPEEYGRLLGEVTVVIHNAWKMDFNQRVEMFEADCLQGTMNLLSFCYTGTQKLFSFMSSVAACMGQAANGQTIPEAPVPDDPLMALNTGYAQSKFIVEKITHHYAAALSAPVKLFRVGQLCGHSSLGVWNSTEMWPIMLSTGLKHLHALPSLPATTVNWLPVDVCASSVASALFAATTTTTTTIEPSSSSSSTYAVHNLVNPSTISWSDFLSVLAAIIPSSSSSSSSSPLAFETVSMRDWVAMLERAAEGDGEERRRRDGGEETTVPGLKLLGFFQDMAGAADAADPADGNGEGEGGGGGGKNGEGVEFATASVRGARAVDEGMVRLWLERWREERFV</sequence>
<dbReference type="InterPro" id="IPR020806">
    <property type="entry name" value="PKS_PP-bd"/>
</dbReference>
<dbReference type="Gene3D" id="3.40.50.720">
    <property type="entry name" value="NAD(P)-binding Rossmann-like Domain"/>
    <property type="match status" value="1"/>
</dbReference>
<evidence type="ECO:0000259" key="4">
    <source>
        <dbReference type="PROSITE" id="PS50075"/>
    </source>
</evidence>
<dbReference type="PROSITE" id="PS50075">
    <property type="entry name" value="CARRIER"/>
    <property type="match status" value="1"/>
</dbReference>
<organism evidence="5 6">
    <name type="scientific">Diplodia intermedia</name>
    <dbReference type="NCBI Taxonomy" id="856260"/>
    <lineage>
        <taxon>Eukaryota</taxon>
        <taxon>Fungi</taxon>
        <taxon>Dikarya</taxon>
        <taxon>Ascomycota</taxon>
        <taxon>Pezizomycotina</taxon>
        <taxon>Dothideomycetes</taxon>
        <taxon>Dothideomycetes incertae sedis</taxon>
        <taxon>Botryosphaeriales</taxon>
        <taxon>Botryosphaeriaceae</taxon>
        <taxon>Diplodia</taxon>
    </lineage>
</organism>
<evidence type="ECO:0000313" key="6">
    <source>
        <dbReference type="Proteomes" id="UP001521184"/>
    </source>
</evidence>
<dbReference type="Pfam" id="PF07993">
    <property type="entry name" value="NAD_binding_4"/>
    <property type="match status" value="1"/>
</dbReference>
<accession>A0ABR3U5R1</accession>
<dbReference type="Proteomes" id="UP001521184">
    <property type="component" value="Unassembled WGS sequence"/>
</dbReference>
<dbReference type="Gene3D" id="3.40.50.12780">
    <property type="entry name" value="N-terminal domain of ligase-like"/>
    <property type="match status" value="1"/>
</dbReference>
<keyword evidence="1" id="KW-0596">Phosphopantetheine</keyword>
<reference evidence="5 6" key="1">
    <citation type="journal article" date="2023" name="Plant Dis.">
        <title>First Report of Diplodia intermedia Causing Canker and Dieback Diseases on Apple Trees in Canada.</title>
        <authorList>
            <person name="Ellouze W."/>
            <person name="Ilyukhin E."/>
            <person name="Sulman M."/>
            <person name="Ali S."/>
        </authorList>
    </citation>
    <scope>NUCLEOTIDE SEQUENCE [LARGE SCALE GENOMIC DNA]</scope>
    <source>
        <strain evidence="5 6">M45-28</strain>
    </source>
</reference>
<name>A0ABR3U5R1_9PEZI</name>
<feature type="domain" description="Carrier" evidence="4">
    <location>
        <begin position="611"/>
        <end position="687"/>
    </location>
</feature>
<dbReference type="Pfam" id="PF23562">
    <property type="entry name" value="AMP-binding_C_3"/>
    <property type="match status" value="1"/>
</dbReference>
<dbReference type="EMBL" id="JAKEKT020000001">
    <property type="protein sequence ID" value="KAL1652337.1"/>
    <property type="molecule type" value="Genomic_DNA"/>
</dbReference>
<dbReference type="InterPro" id="IPR000873">
    <property type="entry name" value="AMP-dep_synth/lig_dom"/>
</dbReference>
<keyword evidence="2" id="KW-0597">Phosphoprotein</keyword>
<dbReference type="SMART" id="SM00823">
    <property type="entry name" value="PKS_PP"/>
    <property type="match status" value="1"/>
</dbReference>
<evidence type="ECO:0000313" key="5">
    <source>
        <dbReference type="EMBL" id="KAL1652337.1"/>
    </source>
</evidence>
<gene>
    <name evidence="5" type="ORF">SLS58_000464</name>
</gene>
<evidence type="ECO:0000256" key="3">
    <source>
        <dbReference type="SAM" id="MobiDB-lite"/>
    </source>
</evidence>
<dbReference type="InterPro" id="IPR042099">
    <property type="entry name" value="ANL_N_sf"/>
</dbReference>
<protein>
    <submittedName>
        <fullName evidence="5">NRPS-like protein biosynthetic cluster</fullName>
    </submittedName>
</protein>